<keyword evidence="4" id="KW-1185">Reference proteome</keyword>
<organism evidence="3 4">
    <name type="scientific">Saccharopolyspora terrae</name>
    <dbReference type="NCBI Taxonomy" id="2530384"/>
    <lineage>
        <taxon>Bacteria</taxon>
        <taxon>Bacillati</taxon>
        <taxon>Actinomycetota</taxon>
        <taxon>Actinomycetes</taxon>
        <taxon>Pseudonocardiales</taxon>
        <taxon>Pseudonocardiaceae</taxon>
        <taxon>Saccharopolyspora</taxon>
    </lineage>
</organism>
<dbReference type="PROSITE" id="PS51257">
    <property type="entry name" value="PROKAR_LIPOPROTEIN"/>
    <property type="match status" value="1"/>
</dbReference>
<dbReference type="Gene3D" id="2.40.260.10">
    <property type="entry name" value="Sortase"/>
    <property type="match status" value="1"/>
</dbReference>
<dbReference type="OrthoDB" id="525039at2"/>
<dbReference type="SUPFAM" id="SSF63817">
    <property type="entry name" value="Sortase"/>
    <property type="match status" value="1"/>
</dbReference>
<dbReference type="NCBIfam" id="NF033748">
    <property type="entry name" value="class_F_sortase"/>
    <property type="match status" value="1"/>
</dbReference>
<dbReference type="InterPro" id="IPR023365">
    <property type="entry name" value="Sortase_dom-sf"/>
</dbReference>
<feature type="signal peptide" evidence="2">
    <location>
        <begin position="1"/>
        <end position="22"/>
    </location>
</feature>
<dbReference type="CDD" id="cd05829">
    <property type="entry name" value="Sortase_F"/>
    <property type="match status" value="1"/>
</dbReference>
<dbReference type="GO" id="GO:0016787">
    <property type="term" value="F:hydrolase activity"/>
    <property type="evidence" value="ECO:0007669"/>
    <property type="project" value="UniProtKB-KW"/>
</dbReference>
<keyword evidence="1" id="KW-0378">Hydrolase</keyword>
<dbReference type="RefSeq" id="WP_132672851.1">
    <property type="nucleotide sequence ID" value="NZ_SMKS01000005.1"/>
</dbReference>
<dbReference type="AlphaFoldDB" id="A0A4R4VUH8"/>
<sequence length="193" mass="20079">MSRLRAVLLAALIGSLAGCGGAAVEGPTAPPAPITRAGIALPASDPVELRIPAIDATSTLIPLGLNADDTVEVPPVETPMQAGWFRFGPTPGQLGPAVILGHVDGGGHDGIFARLHEIQPEDEVIVTRRDGRTATFTITRVAQVPKTEFPAQEVYGNSDAAELRLITCGGSFDAERDSYRDNVIAFATLTASA</sequence>
<reference evidence="3 4" key="1">
    <citation type="submission" date="2019-03" db="EMBL/GenBank/DDBJ databases">
        <title>Draft genome sequences of novel Actinobacteria.</title>
        <authorList>
            <person name="Sahin N."/>
            <person name="Ay H."/>
            <person name="Saygin H."/>
        </authorList>
    </citation>
    <scope>NUCLEOTIDE SEQUENCE [LARGE SCALE GENOMIC DNA]</scope>
    <source>
        <strain evidence="3 4">16K309</strain>
    </source>
</reference>
<name>A0A4R4VUH8_9PSEU</name>
<proteinExistence type="predicted"/>
<feature type="chain" id="PRO_5020586927" evidence="2">
    <location>
        <begin position="23"/>
        <end position="193"/>
    </location>
</feature>
<dbReference type="InterPro" id="IPR005754">
    <property type="entry name" value="Sortase"/>
</dbReference>
<dbReference type="InterPro" id="IPR042001">
    <property type="entry name" value="Sortase_F"/>
</dbReference>
<evidence type="ECO:0000256" key="1">
    <source>
        <dbReference type="ARBA" id="ARBA00022801"/>
    </source>
</evidence>
<evidence type="ECO:0000313" key="4">
    <source>
        <dbReference type="Proteomes" id="UP000295674"/>
    </source>
</evidence>
<protein>
    <submittedName>
        <fullName evidence="3">Class F sortase</fullName>
    </submittedName>
</protein>
<gene>
    <name evidence="3" type="ORF">E1181_05810</name>
</gene>
<keyword evidence="2" id="KW-0732">Signal</keyword>
<evidence type="ECO:0000313" key="3">
    <source>
        <dbReference type="EMBL" id="TDD08981.1"/>
    </source>
</evidence>
<dbReference type="Proteomes" id="UP000295674">
    <property type="component" value="Unassembled WGS sequence"/>
</dbReference>
<comment type="caution">
    <text evidence="3">The sequence shown here is derived from an EMBL/GenBank/DDBJ whole genome shotgun (WGS) entry which is preliminary data.</text>
</comment>
<accession>A0A4R4VUH8</accession>
<evidence type="ECO:0000256" key="2">
    <source>
        <dbReference type="SAM" id="SignalP"/>
    </source>
</evidence>
<dbReference type="Pfam" id="PF04203">
    <property type="entry name" value="Sortase"/>
    <property type="match status" value="1"/>
</dbReference>
<dbReference type="EMBL" id="SMKS01000005">
    <property type="protein sequence ID" value="TDD08981.1"/>
    <property type="molecule type" value="Genomic_DNA"/>
</dbReference>